<evidence type="ECO:0000313" key="3">
    <source>
        <dbReference type="WBParaSite" id="ALUE_0002063201-mRNA-1"/>
    </source>
</evidence>
<keyword evidence="1" id="KW-0472">Membrane</keyword>
<feature type="transmembrane region" description="Helical" evidence="1">
    <location>
        <begin position="12"/>
        <end position="35"/>
    </location>
</feature>
<dbReference type="AlphaFoldDB" id="A0A0M3IPF4"/>
<protein>
    <submittedName>
        <fullName evidence="3">Ovule protein</fullName>
    </submittedName>
</protein>
<reference evidence="3" key="1">
    <citation type="submission" date="2017-02" db="UniProtKB">
        <authorList>
            <consortium name="WormBaseParasite"/>
        </authorList>
    </citation>
    <scope>IDENTIFICATION</scope>
</reference>
<keyword evidence="1" id="KW-1133">Transmembrane helix</keyword>
<dbReference type="WBParaSite" id="ALUE_0002063201-mRNA-1">
    <property type="protein sequence ID" value="ALUE_0002063201-mRNA-1"/>
    <property type="gene ID" value="ALUE_0002063201"/>
</dbReference>
<keyword evidence="1" id="KW-0812">Transmembrane</keyword>
<keyword evidence="2" id="KW-1185">Reference proteome</keyword>
<dbReference type="Proteomes" id="UP000036681">
    <property type="component" value="Unplaced"/>
</dbReference>
<accession>A0A0M3IPF4</accession>
<name>A0A0M3IPF4_ASCLU</name>
<sequence length="66" mass="7708">MRRNEVNPLGINISFIVTLCGSRLLFSFIVSSFLYQCEEKFCYMTFEIVFDGRLECLVCSECLQHN</sequence>
<organism evidence="2 3">
    <name type="scientific">Ascaris lumbricoides</name>
    <name type="common">Giant roundworm</name>
    <dbReference type="NCBI Taxonomy" id="6252"/>
    <lineage>
        <taxon>Eukaryota</taxon>
        <taxon>Metazoa</taxon>
        <taxon>Ecdysozoa</taxon>
        <taxon>Nematoda</taxon>
        <taxon>Chromadorea</taxon>
        <taxon>Rhabditida</taxon>
        <taxon>Spirurina</taxon>
        <taxon>Ascaridomorpha</taxon>
        <taxon>Ascaridoidea</taxon>
        <taxon>Ascarididae</taxon>
        <taxon>Ascaris</taxon>
    </lineage>
</organism>
<evidence type="ECO:0000256" key="1">
    <source>
        <dbReference type="SAM" id="Phobius"/>
    </source>
</evidence>
<proteinExistence type="predicted"/>
<evidence type="ECO:0000313" key="2">
    <source>
        <dbReference type="Proteomes" id="UP000036681"/>
    </source>
</evidence>